<dbReference type="RefSeq" id="WP_014214731.1">
    <property type="nucleotide sequence ID" value="NC_016605.1"/>
</dbReference>
<name>G8PA94_PEDCP</name>
<reference evidence="1 2" key="1">
    <citation type="journal article" date="2012" name="J. Bacteriol.">
        <title>Complete Genome Sequence of the Beer Spoilage Organism Pediococcus claussenii ATCC BAA-344T.</title>
        <authorList>
            <person name="Pittet V."/>
            <person name="Abegunde T."/>
            <person name="Marfleet T."/>
            <person name="Haakensen M."/>
            <person name="Morrow K."/>
            <person name="Jayaprakash T."/>
            <person name="Schroeder K."/>
            <person name="Trost B."/>
            <person name="Byrns S."/>
            <person name="Bergsveinson J."/>
            <person name="Kusalik A."/>
            <person name="Ziola B."/>
        </authorList>
    </citation>
    <scope>NUCLEOTIDE SEQUENCE [LARGE SCALE GENOMIC DNA]</scope>
    <source>
        <strain evidence="1 2">ATCC BAA-344</strain>
    </source>
</reference>
<dbReference type="EMBL" id="CP003137">
    <property type="protein sequence ID" value="AEV94533.1"/>
    <property type="molecule type" value="Genomic_DNA"/>
</dbReference>
<dbReference type="KEGG" id="pce:PECL_210"/>
<proteinExistence type="predicted"/>
<dbReference type="HOGENOM" id="CLU_214405_2_0_9"/>
<keyword evidence="2" id="KW-1185">Reference proteome</keyword>
<dbReference type="Proteomes" id="UP000005444">
    <property type="component" value="Chromosome"/>
</dbReference>
<sequence>MEKTDLSTARRMLKSTNIKTKKRGLRVIKAVKKQTVRVK</sequence>
<evidence type="ECO:0000313" key="1">
    <source>
        <dbReference type="EMBL" id="AEV94533.1"/>
    </source>
</evidence>
<evidence type="ECO:0000313" key="2">
    <source>
        <dbReference type="Proteomes" id="UP000005444"/>
    </source>
</evidence>
<accession>G8PA94</accession>
<protein>
    <submittedName>
        <fullName evidence="1">Uncharacterized protein</fullName>
    </submittedName>
</protein>
<dbReference type="InterPro" id="IPR049844">
    <property type="entry name" value="RsaX20-like"/>
</dbReference>
<dbReference type="STRING" id="701521.PECL_210"/>
<gene>
    <name evidence="1" type="ordered locus">PECL_210</name>
</gene>
<dbReference type="NCBIfam" id="NF038026">
    <property type="entry name" value="RsaX20_sORF"/>
    <property type="match status" value="1"/>
</dbReference>
<dbReference type="PATRIC" id="fig|701521.8.peg.200"/>
<dbReference type="AlphaFoldDB" id="G8PA94"/>
<organism evidence="1 2">
    <name type="scientific">Pediococcus claussenii (strain ATCC BAA-344 / DSM 14800 / JCM 18046 / KCTC 3811 / LMG 21948 / P06)</name>
    <dbReference type="NCBI Taxonomy" id="701521"/>
    <lineage>
        <taxon>Bacteria</taxon>
        <taxon>Bacillati</taxon>
        <taxon>Bacillota</taxon>
        <taxon>Bacilli</taxon>
        <taxon>Lactobacillales</taxon>
        <taxon>Lactobacillaceae</taxon>
        <taxon>Pediococcus</taxon>
    </lineage>
</organism>